<name>A0A645IF51_9ZZZZ</name>
<dbReference type="AlphaFoldDB" id="A0A645IF51"/>
<comment type="caution">
    <text evidence="1">The sequence shown here is derived from an EMBL/GenBank/DDBJ whole genome shotgun (WGS) entry which is preliminary data.</text>
</comment>
<proteinExistence type="predicted"/>
<gene>
    <name evidence="1" type="ORF">SDC9_194533</name>
</gene>
<accession>A0A645IF51</accession>
<sequence length="157" mass="18221">MRRRRYARTASAGVLHYRYRERRALHGVGASAELVEKHHRLIVRRFQHLHYIDRVRRKRGQVLLYALLVADVGQNARKHGHSAAVSRGYVQSALRHQRQQTHGLERHCLSSGVRAGYEKRVEFYAELNVYRHRGIAVEQRMTGAAQHNSAVAPYLRP</sequence>
<organism evidence="1">
    <name type="scientific">bioreactor metagenome</name>
    <dbReference type="NCBI Taxonomy" id="1076179"/>
    <lineage>
        <taxon>unclassified sequences</taxon>
        <taxon>metagenomes</taxon>
        <taxon>ecological metagenomes</taxon>
    </lineage>
</organism>
<protein>
    <submittedName>
        <fullName evidence="1">Uncharacterized protein</fullName>
    </submittedName>
</protein>
<reference evidence="1" key="1">
    <citation type="submission" date="2019-08" db="EMBL/GenBank/DDBJ databases">
        <authorList>
            <person name="Kucharzyk K."/>
            <person name="Murdoch R.W."/>
            <person name="Higgins S."/>
            <person name="Loffler F."/>
        </authorList>
    </citation>
    <scope>NUCLEOTIDE SEQUENCE</scope>
</reference>
<dbReference type="EMBL" id="VSSQ01108005">
    <property type="protein sequence ID" value="MPN46934.1"/>
    <property type="molecule type" value="Genomic_DNA"/>
</dbReference>
<evidence type="ECO:0000313" key="1">
    <source>
        <dbReference type="EMBL" id="MPN46934.1"/>
    </source>
</evidence>